<evidence type="ECO:0000256" key="2">
    <source>
        <dbReference type="ARBA" id="ARBA00022448"/>
    </source>
</evidence>
<comment type="similarity">
    <text evidence="7">Belongs to the binding-protein-dependent transport system permease family.</text>
</comment>
<dbReference type="GO" id="GO:0005886">
    <property type="term" value="C:plasma membrane"/>
    <property type="evidence" value="ECO:0007669"/>
    <property type="project" value="UniProtKB-SubCell"/>
</dbReference>
<evidence type="ECO:0000256" key="3">
    <source>
        <dbReference type="ARBA" id="ARBA00022475"/>
    </source>
</evidence>
<evidence type="ECO:0000256" key="6">
    <source>
        <dbReference type="ARBA" id="ARBA00023136"/>
    </source>
</evidence>
<feature type="transmembrane region" description="Helical" evidence="7">
    <location>
        <begin position="25"/>
        <end position="47"/>
    </location>
</feature>
<organism evidence="9 10">
    <name type="scientific">Bifidobacterium oedipodis</name>
    <dbReference type="NCBI Taxonomy" id="2675322"/>
    <lineage>
        <taxon>Bacteria</taxon>
        <taxon>Bacillati</taxon>
        <taxon>Actinomycetota</taxon>
        <taxon>Actinomycetes</taxon>
        <taxon>Bifidobacteriales</taxon>
        <taxon>Bifidobacteriaceae</taxon>
        <taxon>Bifidobacterium</taxon>
    </lineage>
</organism>
<dbReference type="AlphaFoldDB" id="A0A7Y0EQC0"/>
<feature type="transmembrane region" description="Helical" evidence="7">
    <location>
        <begin position="226"/>
        <end position="246"/>
    </location>
</feature>
<keyword evidence="6 7" id="KW-0472">Membrane</keyword>
<reference evidence="9 10" key="1">
    <citation type="submission" date="2020-02" db="EMBL/GenBank/DDBJ databases">
        <title>Characterization of phylogenetic diversity of novel bifidobacterial species isolated in Czech ZOOs.</title>
        <authorList>
            <person name="Lugli G.A."/>
            <person name="Vera N.B."/>
            <person name="Ventura M."/>
        </authorList>
    </citation>
    <scope>NUCLEOTIDE SEQUENCE [LARGE SCALE GENOMIC DNA]</scope>
    <source>
        <strain evidence="9 10">DSM 109957</strain>
    </source>
</reference>
<dbReference type="SUPFAM" id="SSF161098">
    <property type="entry name" value="MetI-like"/>
    <property type="match status" value="1"/>
</dbReference>
<feature type="transmembrane region" description="Helical" evidence="7">
    <location>
        <begin position="122"/>
        <end position="142"/>
    </location>
</feature>
<keyword evidence="3" id="KW-1003">Cell membrane</keyword>
<accession>A0A7Y0EQC0</accession>
<dbReference type="PROSITE" id="PS50928">
    <property type="entry name" value="ABC_TM1"/>
    <property type="match status" value="1"/>
</dbReference>
<feature type="transmembrane region" description="Helical" evidence="7">
    <location>
        <begin position="278"/>
        <end position="298"/>
    </location>
</feature>
<dbReference type="GO" id="GO:0055085">
    <property type="term" value="P:transmembrane transport"/>
    <property type="evidence" value="ECO:0007669"/>
    <property type="project" value="InterPro"/>
</dbReference>
<dbReference type="SUPFAM" id="SSF160964">
    <property type="entry name" value="MalF N-terminal region-like"/>
    <property type="match status" value="1"/>
</dbReference>
<dbReference type="RefSeq" id="WP_205832770.1">
    <property type="nucleotide sequence ID" value="NZ_JAAIII010000004.1"/>
</dbReference>
<feature type="domain" description="ABC transmembrane type-1" evidence="8">
    <location>
        <begin position="85"/>
        <end position="299"/>
    </location>
</feature>
<dbReference type="Gene3D" id="1.10.3720.10">
    <property type="entry name" value="MetI-like"/>
    <property type="match status" value="1"/>
</dbReference>
<dbReference type="PANTHER" id="PTHR30193">
    <property type="entry name" value="ABC TRANSPORTER PERMEASE PROTEIN"/>
    <property type="match status" value="1"/>
</dbReference>
<evidence type="ECO:0000259" key="8">
    <source>
        <dbReference type="PROSITE" id="PS50928"/>
    </source>
</evidence>
<dbReference type="Pfam" id="PF00528">
    <property type="entry name" value="BPD_transp_1"/>
    <property type="match status" value="1"/>
</dbReference>
<dbReference type="CDD" id="cd06261">
    <property type="entry name" value="TM_PBP2"/>
    <property type="match status" value="1"/>
</dbReference>
<keyword evidence="5 7" id="KW-1133">Transmembrane helix</keyword>
<sequence>MATVRRGTSGASHNAIHAQARRNKLMMFLFTLPMLVLFLWIVIFPSLQSIQLSFTNYDGISAKYDYVGLRNYQEIIGSGRFWNSTKNTLILGIGSAFIINVISLAVALLLDHIKHFAGFFRTIVYLPSLVSAFIVSTIWKYMLNSNFGAVNEILTKMGLDSLAHDWLGDSKHIIWVLLFLICFTLGGNTTLIYLSNLQSVPQELVEAAEVDGANGLQVFRHVTWPMLAGSVTVNFTLALIGGWVIFDQVMVLTGGGPGFVSETMAFFIYRLGFGEYRAGFGSAAAVILFIVVMITTLITNKYMRSREIQQ</sequence>
<dbReference type="InterPro" id="IPR000515">
    <property type="entry name" value="MetI-like"/>
</dbReference>
<keyword evidence="4 7" id="KW-0812">Transmembrane</keyword>
<evidence type="ECO:0000256" key="1">
    <source>
        <dbReference type="ARBA" id="ARBA00004651"/>
    </source>
</evidence>
<comment type="caution">
    <text evidence="9">The sequence shown here is derived from an EMBL/GenBank/DDBJ whole genome shotgun (WGS) entry which is preliminary data.</text>
</comment>
<feature type="transmembrane region" description="Helical" evidence="7">
    <location>
        <begin position="173"/>
        <end position="194"/>
    </location>
</feature>
<keyword evidence="10" id="KW-1185">Reference proteome</keyword>
<protein>
    <submittedName>
        <fullName evidence="9">ABC transporter permease</fullName>
    </submittedName>
</protein>
<gene>
    <name evidence="9" type="ORF">G1C95_1621</name>
</gene>
<dbReference type="EMBL" id="JAAIII010000004">
    <property type="protein sequence ID" value="NMM94434.1"/>
    <property type="molecule type" value="Genomic_DNA"/>
</dbReference>
<feature type="transmembrane region" description="Helical" evidence="7">
    <location>
        <begin position="89"/>
        <end position="110"/>
    </location>
</feature>
<evidence type="ECO:0000313" key="9">
    <source>
        <dbReference type="EMBL" id="NMM94434.1"/>
    </source>
</evidence>
<keyword evidence="2 7" id="KW-0813">Transport</keyword>
<evidence type="ECO:0000256" key="7">
    <source>
        <dbReference type="RuleBase" id="RU363032"/>
    </source>
</evidence>
<dbReference type="InterPro" id="IPR051393">
    <property type="entry name" value="ABC_transporter_permease"/>
</dbReference>
<proteinExistence type="inferred from homology"/>
<dbReference type="PANTHER" id="PTHR30193:SF37">
    <property type="entry name" value="INNER MEMBRANE ABC TRANSPORTER PERMEASE PROTEIN YCJO"/>
    <property type="match status" value="1"/>
</dbReference>
<evidence type="ECO:0000256" key="5">
    <source>
        <dbReference type="ARBA" id="ARBA00022989"/>
    </source>
</evidence>
<evidence type="ECO:0000256" key="4">
    <source>
        <dbReference type="ARBA" id="ARBA00022692"/>
    </source>
</evidence>
<dbReference type="Proteomes" id="UP000532194">
    <property type="component" value="Unassembled WGS sequence"/>
</dbReference>
<comment type="subcellular location">
    <subcellularLocation>
        <location evidence="1 7">Cell membrane</location>
        <topology evidence="1 7">Multi-pass membrane protein</topology>
    </subcellularLocation>
</comment>
<dbReference type="InterPro" id="IPR035906">
    <property type="entry name" value="MetI-like_sf"/>
</dbReference>
<evidence type="ECO:0000313" key="10">
    <source>
        <dbReference type="Proteomes" id="UP000532194"/>
    </source>
</evidence>
<name>A0A7Y0EQC0_9BIFI</name>